<name>A0ABZ2P1Y1_9BRAD</name>
<keyword evidence="3" id="KW-1185">Reference proteome</keyword>
<evidence type="ECO:0000313" key="2">
    <source>
        <dbReference type="EMBL" id="WXC81255.1"/>
    </source>
</evidence>
<gene>
    <name evidence="2" type="ORF">WDK88_06420</name>
</gene>
<reference evidence="2" key="2">
    <citation type="submission" date="2024-03" db="EMBL/GenBank/DDBJ databases">
        <authorList>
            <person name="Bromfield E.S.P."/>
            <person name="Cloutier S."/>
        </authorList>
    </citation>
    <scope>NUCLEOTIDE SEQUENCE</scope>
    <source>
        <strain evidence="2">5S5</strain>
    </source>
</reference>
<protein>
    <submittedName>
        <fullName evidence="2">Uncharacterized protein</fullName>
    </submittedName>
</protein>
<dbReference type="Proteomes" id="UP001432046">
    <property type="component" value="Chromosome"/>
</dbReference>
<sequence length="43" mass="4606">MSKGERRSNREAKKPKKEKVKVIAAAPSLKGGGQPSFAPGKKK</sequence>
<dbReference type="RefSeq" id="WP_256434592.1">
    <property type="nucleotide sequence ID" value="NZ_CP088285.1"/>
</dbReference>
<dbReference type="EMBL" id="CP147711">
    <property type="protein sequence ID" value="WXC81255.1"/>
    <property type="molecule type" value="Genomic_DNA"/>
</dbReference>
<evidence type="ECO:0000256" key="1">
    <source>
        <dbReference type="SAM" id="MobiDB-lite"/>
    </source>
</evidence>
<proteinExistence type="predicted"/>
<accession>A0ABZ2P1Y1</accession>
<organism evidence="2 3">
    <name type="scientific">Bradyrhizobium septentrionale</name>
    <dbReference type="NCBI Taxonomy" id="1404411"/>
    <lineage>
        <taxon>Bacteria</taxon>
        <taxon>Pseudomonadati</taxon>
        <taxon>Pseudomonadota</taxon>
        <taxon>Alphaproteobacteria</taxon>
        <taxon>Hyphomicrobiales</taxon>
        <taxon>Nitrobacteraceae</taxon>
        <taxon>Bradyrhizobium</taxon>
    </lineage>
</organism>
<feature type="region of interest" description="Disordered" evidence="1">
    <location>
        <begin position="1"/>
        <end position="43"/>
    </location>
</feature>
<evidence type="ECO:0000313" key="3">
    <source>
        <dbReference type="Proteomes" id="UP001432046"/>
    </source>
</evidence>
<reference evidence="2" key="1">
    <citation type="journal article" date="2021" name="Int. J. Syst. Evol. Microbiol.">
        <title>Bradyrhizobium septentrionale sp. nov. (sv. septentrionale) and Bradyrhizobium quebecense sp. nov. (sv. septentrionale) associated with legumes native to Canada possess rearranged symbiosis genes and numerous insertion sequences.</title>
        <authorList>
            <person name="Bromfield E.S.P."/>
            <person name="Cloutier S."/>
        </authorList>
    </citation>
    <scope>NUCLEOTIDE SEQUENCE</scope>
    <source>
        <strain evidence="2">5S5</strain>
    </source>
</reference>
<feature type="compositionally biased region" description="Basic and acidic residues" evidence="1">
    <location>
        <begin position="1"/>
        <end position="12"/>
    </location>
</feature>